<comment type="caution">
    <text evidence="1">The sequence shown here is derived from an EMBL/GenBank/DDBJ whole genome shotgun (WGS) entry which is preliminary data.</text>
</comment>
<evidence type="ECO:0000313" key="2">
    <source>
        <dbReference type="Proteomes" id="UP000823612"/>
    </source>
</evidence>
<dbReference type="AlphaFoldDB" id="A0A9D9DWE2"/>
<dbReference type="Gene3D" id="2.130.10.10">
    <property type="entry name" value="YVTN repeat-like/Quinoprotein amine dehydrogenase"/>
    <property type="match status" value="2"/>
</dbReference>
<name>A0A9D9DWE2_9BACT</name>
<dbReference type="InterPro" id="IPR050310">
    <property type="entry name" value="VPS10-sortilin"/>
</dbReference>
<dbReference type="SUPFAM" id="SSF110296">
    <property type="entry name" value="Oligoxyloglucan reducing end-specific cellobiohydrolase"/>
    <property type="match status" value="1"/>
</dbReference>
<protein>
    <submittedName>
        <fullName evidence="1">T9SS type A sorting domain-containing protein</fullName>
    </submittedName>
</protein>
<dbReference type="EMBL" id="JADIMZ010000131">
    <property type="protein sequence ID" value="MBO8433390.1"/>
    <property type="molecule type" value="Genomic_DNA"/>
</dbReference>
<dbReference type="NCBIfam" id="TIGR04183">
    <property type="entry name" value="Por_Secre_tail"/>
    <property type="match status" value="1"/>
</dbReference>
<dbReference type="Proteomes" id="UP000823612">
    <property type="component" value="Unassembled WGS sequence"/>
</dbReference>
<evidence type="ECO:0000313" key="1">
    <source>
        <dbReference type="EMBL" id="MBO8433390.1"/>
    </source>
</evidence>
<reference evidence="1" key="1">
    <citation type="submission" date="2020-10" db="EMBL/GenBank/DDBJ databases">
        <authorList>
            <person name="Gilroy R."/>
        </authorList>
    </citation>
    <scope>NUCLEOTIDE SEQUENCE</scope>
    <source>
        <strain evidence="1">2889</strain>
    </source>
</reference>
<dbReference type="PANTHER" id="PTHR12106">
    <property type="entry name" value="SORTILIN RELATED"/>
    <property type="match status" value="1"/>
</dbReference>
<dbReference type="GO" id="GO:0016020">
    <property type="term" value="C:membrane"/>
    <property type="evidence" value="ECO:0007669"/>
    <property type="project" value="TreeGrafter"/>
</dbReference>
<dbReference type="PANTHER" id="PTHR12106:SF27">
    <property type="entry name" value="SORTILIN-RELATED RECEPTOR"/>
    <property type="match status" value="1"/>
</dbReference>
<dbReference type="GO" id="GO:0006892">
    <property type="term" value="P:post-Golgi vesicle-mediated transport"/>
    <property type="evidence" value="ECO:0007669"/>
    <property type="project" value="TreeGrafter"/>
</dbReference>
<gene>
    <name evidence="1" type="ORF">IAB08_08895</name>
</gene>
<accession>A0A9D9DWE2</accession>
<reference evidence="1" key="2">
    <citation type="journal article" date="2021" name="PeerJ">
        <title>Extensive microbial diversity within the chicken gut microbiome revealed by metagenomics and culture.</title>
        <authorList>
            <person name="Gilroy R."/>
            <person name="Ravi A."/>
            <person name="Getino M."/>
            <person name="Pursley I."/>
            <person name="Horton D.L."/>
            <person name="Alikhan N.F."/>
            <person name="Baker D."/>
            <person name="Gharbi K."/>
            <person name="Hall N."/>
            <person name="Watson M."/>
            <person name="Adriaenssens E.M."/>
            <person name="Foster-Nyarko E."/>
            <person name="Jarju S."/>
            <person name="Secka A."/>
            <person name="Antonio M."/>
            <person name="Oren A."/>
            <person name="Chaudhuri R.R."/>
            <person name="La Ragione R."/>
            <person name="Hildebrand F."/>
            <person name="Pallen M.J."/>
        </authorList>
    </citation>
    <scope>NUCLEOTIDE SEQUENCE</scope>
    <source>
        <strain evidence="1">2889</strain>
    </source>
</reference>
<dbReference type="InterPro" id="IPR026444">
    <property type="entry name" value="Secre_tail"/>
</dbReference>
<proteinExistence type="predicted"/>
<organism evidence="1 2">
    <name type="scientific">Candidatus Pullibacteroides excrementavium</name>
    <dbReference type="NCBI Taxonomy" id="2840905"/>
    <lineage>
        <taxon>Bacteria</taxon>
        <taxon>Pseudomonadati</taxon>
        <taxon>Bacteroidota</taxon>
        <taxon>Bacteroidia</taxon>
        <taxon>Bacteroidales</taxon>
        <taxon>Candidatus Pullibacteroides</taxon>
    </lineage>
</organism>
<dbReference type="InterPro" id="IPR015943">
    <property type="entry name" value="WD40/YVTN_repeat-like_dom_sf"/>
</dbReference>
<sequence>MKRFLLTTIALFTGFALNGQEIESIAAGLSTEDFLYSAASSVDQNKIQPTLQIINDTLFAAMATGIHSKSMTRPEGFTTYGLTGIPVLDFVCSGNSMMAICLKQDEQTDNLLLLSVNRGETFQDATTLLNAQTSGLEMQSLAQNPLNPESVLLATNQGIYKTCDFGETWNKVSDSVLSPAVLKFHPSDTNVIFLAGTSSTANKGIVTRMDMNTDEAFTFWLDGEGSQATDVLFNPENPEEMWFAGNGIEKIGRSQDGGKTWQTVNSETLGWTSTIFHCTKLFTNPQADTLFALAGTSNSEIYAWASTDKGTNWNQIYHECFFLGEVIVYPFDIVQYQNDLIFYFSSGIYRLNLSEITQEMEAIYGKLIHVDNPPLDNPPLPGMVWALESEYGQYILNYESAWIEADTKLVVDGIEYSLNDSVEISGRSVAKQDINENSYKELKIKSMKKITDAGIDCPNSHTHLLISPNPASETFAYQSKTPIKNWIVRNISGQLILQGDANQTEIDCQSWPAGLYIFEWETAGGQKGRTKLVKR</sequence>